<evidence type="ECO:0000313" key="2">
    <source>
        <dbReference type="Proteomes" id="UP000467488"/>
    </source>
</evidence>
<organism evidence="1 2">
    <name type="scientific">Escherichia coli</name>
    <dbReference type="NCBI Taxonomy" id="562"/>
    <lineage>
        <taxon>Bacteria</taxon>
        <taxon>Pseudomonadati</taxon>
        <taxon>Pseudomonadota</taxon>
        <taxon>Gammaproteobacteria</taxon>
        <taxon>Enterobacterales</taxon>
        <taxon>Enterobacteriaceae</taxon>
        <taxon>Escherichia</taxon>
    </lineage>
</organism>
<name>A0A8S0FC99_ECOLX</name>
<sequence>MSGNAFAVITVVMETVMTAGTHTMERNSILSVTLVDKPVTLMNSHAKSMVMIKKPKAVMMREPMT</sequence>
<proteinExistence type="predicted"/>
<dbReference type="EMBL" id="AP022360">
    <property type="protein sequence ID" value="BBU78722.1"/>
    <property type="molecule type" value="Genomic_DNA"/>
</dbReference>
<dbReference type="Proteomes" id="UP000467488">
    <property type="component" value="Chromosome"/>
</dbReference>
<evidence type="ECO:0000313" key="1">
    <source>
        <dbReference type="EMBL" id="BBU78722.1"/>
    </source>
</evidence>
<reference evidence="1 2" key="1">
    <citation type="submission" date="2020-01" db="EMBL/GenBank/DDBJ databases">
        <title>Dynamics of blaIMP-6 dissemination in carbapenem resistant Enterobacteriacea isolated from regional surveillance in Osaka, Japan.</title>
        <authorList>
            <person name="Abe R."/>
            <person name="Akeda Y."/>
            <person name="Sugawara Y."/>
            <person name="Yamamoto N."/>
            <person name="Tomono K."/>
            <person name="Takeuchi D."/>
            <person name="Kawahara R."/>
            <person name="Hamada S."/>
        </authorList>
    </citation>
    <scope>NUCLEOTIDE SEQUENCE [LARGE SCALE GENOMIC DNA]</scope>
    <source>
        <strain evidence="1 2">E300</strain>
    </source>
</reference>
<gene>
    <name evidence="1" type="ORF">EIMP300_01220</name>
</gene>
<accession>A0A8S0FC99</accession>
<protein>
    <submittedName>
        <fullName evidence="1">Uncharacterized protein</fullName>
    </submittedName>
</protein>
<dbReference type="AlphaFoldDB" id="A0A8S0FC99"/>